<organism evidence="2 3">
    <name type="scientific">Alosa alosa</name>
    <name type="common">allis shad</name>
    <dbReference type="NCBI Taxonomy" id="278164"/>
    <lineage>
        <taxon>Eukaryota</taxon>
        <taxon>Metazoa</taxon>
        <taxon>Chordata</taxon>
        <taxon>Craniata</taxon>
        <taxon>Vertebrata</taxon>
        <taxon>Euteleostomi</taxon>
        <taxon>Actinopterygii</taxon>
        <taxon>Neopterygii</taxon>
        <taxon>Teleostei</taxon>
        <taxon>Clupei</taxon>
        <taxon>Clupeiformes</taxon>
        <taxon>Clupeoidei</taxon>
        <taxon>Clupeidae</taxon>
        <taxon>Alosa</taxon>
    </lineage>
</organism>
<protein>
    <submittedName>
        <fullName evidence="2">Uncharacterized protein</fullName>
    </submittedName>
</protein>
<gene>
    <name evidence="2" type="ORF">AALO_G00246700</name>
</gene>
<feature type="region of interest" description="Disordered" evidence="1">
    <location>
        <begin position="22"/>
        <end position="68"/>
    </location>
</feature>
<evidence type="ECO:0000313" key="2">
    <source>
        <dbReference type="EMBL" id="KAG5265816.1"/>
    </source>
</evidence>
<proteinExistence type="predicted"/>
<dbReference type="AlphaFoldDB" id="A0AAV6FVT3"/>
<feature type="compositionally biased region" description="Polar residues" evidence="1">
    <location>
        <begin position="47"/>
        <end position="62"/>
    </location>
</feature>
<evidence type="ECO:0000313" key="3">
    <source>
        <dbReference type="Proteomes" id="UP000823561"/>
    </source>
</evidence>
<dbReference type="EMBL" id="JADWDJ010000019">
    <property type="protein sequence ID" value="KAG5265816.1"/>
    <property type="molecule type" value="Genomic_DNA"/>
</dbReference>
<evidence type="ECO:0000256" key="1">
    <source>
        <dbReference type="SAM" id="MobiDB-lite"/>
    </source>
</evidence>
<accession>A0AAV6FVT3</accession>
<dbReference type="Proteomes" id="UP000823561">
    <property type="component" value="Chromosome 19"/>
</dbReference>
<comment type="caution">
    <text evidence="2">The sequence shown here is derived from an EMBL/GenBank/DDBJ whole genome shotgun (WGS) entry which is preliminary data.</text>
</comment>
<name>A0AAV6FVT3_9TELE</name>
<reference evidence="2" key="1">
    <citation type="submission" date="2020-10" db="EMBL/GenBank/DDBJ databases">
        <title>Chromosome-scale genome assembly of the Allis shad, Alosa alosa.</title>
        <authorList>
            <person name="Margot Z."/>
            <person name="Christophe K."/>
            <person name="Cabau C."/>
            <person name="Louis A."/>
            <person name="Berthelot C."/>
            <person name="Parey E."/>
            <person name="Roest Crollius H."/>
            <person name="Montfort J."/>
            <person name="Robinson-Rechavi M."/>
            <person name="Bucao C."/>
            <person name="Bouchez O."/>
            <person name="Gislard M."/>
            <person name="Lluch J."/>
            <person name="Milhes M."/>
            <person name="Lampietro C."/>
            <person name="Lopez Roques C."/>
            <person name="Donnadieu C."/>
            <person name="Braasch I."/>
            <person name="Desvignes T."/>
            <person name="Postlethwait J."/>
            <person name="Bobe J."/>
            <person name="Guiguen Y."/>
        </authorList>
    </citation>
    <scope>NUCLEOTIDE SEQUENCE</scope>
    <source>
        <strain evidence="2">M-15738</strain>
        <tissue evidence="2">Blood</tissue>
    </source>
</reference>
<sequence>MHMTLPPSTSMVKVSPLGRVFLHTNPDPSESELEAGSIQGAPFPLSSAPSLQGKRSTSSTDKAGQIDMIGAPSNSFPLLFSSLPVLDPPPHLLSLT</sequence>
<keyword evidence="3" id="KW-1185">Reference proteome</keyword>